<proteinExistence type="predicted"/>
<evidence type="ECO:0000256" key="1">
    <source>
        <dbReference type="SAM" id="SignalP"/>
    </source>
</evidence>
<protein>
    <recommendedName>
        <fullName evidence="4">Lipoprotein</fullName>
    </recommendedName>
</protein>
<dbReference type="Pfam" id="PF20569">
    <property type="entry name" value="DUF6778"/>
    <property type="match status" value="1"/>
</dbReference>
<dbReference type="OrthoDB" id="7836640at2"/>
<dbReference type="EMBL" id="NTJD01000003">
    <property type="protein sequence ID" value="PCD77301.1"/>
    <property type="molecule type" value="Genomic_DNA"/>
</dbReference>
<dbReference type="Proteomes" id="UP000243507">
    <property type="component" value="Unassembled WGS sequence"/>
</dbReference>
<evidence type="ECO:0000313" key="3">
    <source>
        <dbReference type="Proteomes" id="UP000243507"/>
    </source>
</evidence>
<dbReference type="AlphaFoldDB" id="A0A2A4CPY0"/>
<keyword evidence="1" id="KW-0732">Signal</keyword>
<comment type="caution">
    <text evidence="2">The sequence shown here is derived from an EMBL/GenBank/DDBJ whole genome shotgun (WGS) entry which is preliminary data.</text>
</comment>
<evidence type="ECO:0000313" key="2">
    <source>
        <dbReference type="EMBL" id="PCD77301.1"/>
    </source>
</evidence>
<accession>A0A2A4CPY0</accession>
<reference evidence="2 3" key="1">
    <citation type="submission" date="2017-09" db="EMBL/GenBank/DDBJ databases">
        <title>A multilocus sequence analysis scheme for characterization of bacteria in the genus Thioclava.</title>
        <authorList>
            <person name="Liu Y."/>
            <person name="Shao Z."/>
        </authorList>
    </citation>
    <scope>NUCLEOTIDE SEQUENCE [LARGE SCALE GENOMIC DNA]</scope>
    <source>
        <strain evidence="2 3">CAU 1312</strain>
    </source>
</reference>
<dbReference type="RefSeq" id="WP_096432131.1">
    <property type="nucleotide sequence ID" value="NZ_NTJD01000003.1"/>
</dbReference>
<keyword evidence="3" id="KW-1185">Reference proteome</keyword>
<evidence type="ECO:0008006" key="4">
    <source>
        <dbReference type="Google" id="ProtNLM"/>
    </source>
</evidence>
<organism evidence="2 3">
    <name type="scientific">Pseudothioclava arenosa</name>
    <dbReference type="NCBI Taxonomy" id="1795308"/>
    <lineage>
        <taxon>Bacteria</taxon>
        <taxon>Pseudomonadati</taxon>
        <taxon>Pseudomonadota</taxon>
        <taxon>Alphaproteobacteria</taxon>
        <taxon>Rhodobacterales</taxon>
        <taxon>Paracoccaceae</taxon>
        <taxon>Pseudothioclava</taxon>
    </lineage>
</organism>
<dbReference type="PROSITE" id="PS51257">
    <property type="entry name" value="PROKAR_LIPOPROTEIN"/>
    <property type="match status" value="1"/>
</dbReference>
<feature type="signal peptide" evidence="1">
    <location>
        <begin position="1"/>
        <end position="17"/>
    </location>
</feature>
<dbReference type="InterPro" id="IPR046705">
    <property type="entry name" value="DUF6778"/>
</dbReference>
<feature type="chain" id="PRO_5012991781" description="Lipoprotein" evidence="1">
    <location>
        <begin position="18"/>
        <end position="231"/>
    </location>
</feature>
<gene>
    <name evidence="2" type="ORF">CLN94_06000</name>
</gene>
<sequence length="231" mass="24845">MKMMQSGFLCGAVLLLAACGFNEPASRGLTDPVPLNLAGPAATAQAEAETVLALPRFAVRSIQVRAPRELSVSEANSYKPRADIVWRGDAFGNRHAQVEAIALAGASLGTEEMQAGVPVDLEIELRRFHALTEKARYSAPFGTEFEFEAIVTLRDAETGAMIGAPRYVKRDFPAASGREALAEEARGITQKTVITQNFGQMIRDELSRPIWMTAEEFAALSAVPAPESPAL</sequence>
<name>A0A2A4CPY0_9RHOB</name>